<accession>A0A381QZT7</accession>
<protein>
    <submittedName>
        <fullName evidence="1">Uncharacterized protein</fullName>
    </submittedName>
</protein>
<sequence length="63" mass="7175">MKSTADDFWNPIHIFNLLYPLGGISKHCSVINFLKCFTPGRTTLNLTNEHHQRCRVLGGDMNT</sequence>
<reference evidence="1" key="1">
    <citation type="submission" date="2018-05" db="EMBL/GenBank/DDBJ databases">
        <authorList>
            <person name="Lanie J.A."/>
            <person name="Ng W.-L."/>
            <person name="Kazmierczak K.M."/>
            <person name="Andrzejewski T.M."/>
            <person name="Davidsen T.M."/>
            <person name="Wayne K.J."/>
            <person name="Tettelin H."/>
            <person name="Glass J.I."/>
            <person name="Rusch D."/>
            <person name="Podicherti R."/>
            <person name="Tsui H.-C.T."/>
            <person name="Winkler M.E."/>
        </authorList>
    </citation>
    <scope>NUCLEOTIDE SEQUENCE</scope>
</reference>
<evidence type="ECO:0000313" key="1">
    <source>
        <dbReference type="EMBL" id="SUZ84129.1"/>
    </source>
</evidence>
<name>A0A381QZT7_9ZZZZ</name>
<dbReference type="AlphaFoldDB" id="A0A381QZT7"/>
<organism evidence="1">
    <name type="scientific">marine metagenome</name>
    <dbReference type="NCBI Taxonomy" id="408172"/>
    <lineage>
        <taxon>unclassified sequences</taxon>
        <taxon>metagenomes</taxon>
        <taxon>ecological metagenomes</taxon>
    </lineage>
</organism>
<gene>
    <name evidence="1" type="ORF">METZ01_LOCUS36983</name>
</gene>
<dbReference type="EMBL" id="UINC01001582">
    <property type="protein sequence ID" value="SUZ84129.1"/>
    <property type="molecule type" value="Genomic_DNA"/>
</dbReference>
<proteinExistence type="predicted"/>